<organism evidence="1 2">
    <name type="scientific">Enterocloster aldenensis</name>
    <dbReference type="NCBI Taxonomy" id="358742"/>
    <lineage>
        <taxon>Bacteria</taxon>
        <taxon>Bacillati</taxon>
        <taxon>Bacillota</taxon>
        <taxon>Clostridia</taxon>
        <taxon>Lachnospirales</taxon>
        <taxon>Lachnospiraceae</taxon>
        <taxon>Enterocloster</taxon>
    </lineage>
</organism>
<name>A0AAW5BNR7_9FIRM</name>
<dbReference type="RefSeq" id="WP_238053573.1">
    <property type="nucleotide sequence ID" value="NZ_JAKNGE010000011.1"/>
</dbReference>
<evidence type="ECO:0000313" key="1">
    <source>
        <dbReference type="EMBL" id="MCG4745880.1"/>
    </source>
</evidence>
<sequence>MADFLNEFVKVTMEDEIKTNYPHIKHPSIVYAKITEMKQVGDIRQVTLRILTAEWKVDENYPPFPFIKTGHELLLNDFVVVGFPYGGNVPYILGRCLE</sequence>
<comment type="caution">
    <text evidence="1">The sequence shown here is derived from an EMBL/GenBank/DDBJ whole genome shotgun (WGS) entry which is preliminary data.</text>
</comment>
<protein>
    <submittedName>
        <fullName evidence="1">Uncharacterized protein</fullName>
    </submittedName>
</protein>
<reference evidence="1" key="1">
    <citation type="submission" date="2022-01" db="EMBL/GenBank/DDBJ databases">
        <title>Collection of gut derived symbiotic bacterial strains cultured from healthy donors.</title>
        <authorList>
            <person name="Lin H."/>
            <person name="Kohout C."/>
            <person name="Waligurski E."/>
            <person name="Pamer E.G."/>
        </authorList>
    </citation>
    <scope>NUCLEOTIDE SEQUENCE</scope>
    <source>
        <strain evidence="1">DFI.6.55</strain>
    </source>
</reference>
<accession>A0AAW5BNR7</accession>
<dbReference type="AlphaFoldDB" id="A0AAW5BNR7"/>
<proteinExistence type="predicted"/>
<evidence type="ECO:0000313" key="2">
    <source>
        <dbReference type="Proteomes" id="UP001299608"/>
    </source>
</evidence>
<dbReference type="EMBL" id="JAKNGE010000011">
    <property type="protein sequence ID" value="MCG4745880.1"/>
    <property type="molecule type" value="Genomic_DNA"/>
</dbReference>
<dbReference type="Proteomes" id="UP001299608">
    <property type="component" value="Unassembled WGS sequence"/>
</dbReference>
<gene>
    <name evidence="1" type="ORF">L0N08_10695</name>
</gene>